<dbReference type="PROSITE" id="PS00028">
    <property type="entry name" value="ZINC_FINGER_C2H2_1"/>
    <property type="match status" value="3"/>
</dbReference>
<sequence>MQPLDKLMAISKPQNLAPHEQSEILRSDLSWQQETTPVMETYDSEASRRKFRHFQYFEVSGPHEALSQLWELGLQWLRPEIHTKKQILELLVLEQFLTILPEEVRTWVNLQHPKNSKDVATLIEDVIEMLKDEDMPCKDSVLFQKGSIKKEKLEADSLTGKSQEPVTFKDVVVEFSEEEWGQLDPAVKNLYRDVMLENYRNLNSLRKDHLLSKPVEMSKLESKKKRWIMEREIPRATIFDRETISENQDSVPKQRISREEPSHGVIMTRLTKSGHPSLDGWRSDDWLYRNQDHGDVNLPRESFIYKTTYNEEGDFESSESKKSSDVLSVNSIFDTQQGIPMRKGPPKCGKFKTNFKFNLDSVGKQHLEYNESENALSLSTDIHHPKGHTTMNSYECCQCGKAFSRSSSLVRHQIIHTGEKPYKCCECGRFFNRRSNLTKHQKIHTEAKAYEGNKFGEAFSKSEDSNKNPRLHSGDNPYECNCGKSFSRSSSLIRHQMIHTGEKPFKCKECEKTFNRSSNLKKHQKLHSYRATQEKSYKRKKFGISFSQSAELIQHP</sequence>
<name>A0A9L0K3K6_EQUAS</name>
<keyword evidence="9" id="KW-0804">Transcription</keyword>
<evidence type="ECO:0000256" key="4">
    <source>
        <dbReference type="ARBA" id="ARBA00022737"/>
    </source>
</evidence>
<dbReference type="SMART" id="SM00431">
    <property type="entry name" value="SCAN"/>
    <property type="match status" value="1"/>
</dbReference>
<dbReference type="SUPFAM" id="SSF47353">
    <property type="entry name" value="Retrovirus capsid dimerization domain-like"/>
    <property type="match status" value="1"/>
</dbReference>
<proteinExistence type="inferred from homology"/>
<feature type="domain" description="C2H2-type" evidence="13">
    <location>
        <begin position="422"/>
        <end position="449"/>
    </location>
</feature>
<evidence type="ECO:0000313" key="16">
    <source>
        <dbReference type="Ensembl" id="ENSEASP00005059944.1"/>
    </source>
</evidence>
<dbReference type="GO" id="GO:0005634">
    <property type="term" value="C:nucleus"/>
    <property type="evidence" value="ECO:0007669"/>
    <property type="project" value="UniProtKB-SubCell"/>
</dbReference>
<evidence type="ECO:0000256" key="10">
    <source>
        <dbReference type="ARBA" id="ARBA00023242"/>
    </source>
</evidence>
<accession>A0A9L0K3K6</accession>
<evidence type="ECO:0000256" key="1">
    <source>
        <dbReference type="ARBA" id="ARBA00004123"/>
    </source>
</evidence>
<comment type="subcellular location">
    <subcellularLocation>
        <location evidence="1 12">Nucleus</location>
    </subcellularLocation>
</comment>
<gene>
    <name evidence="16" type="primary">ZNF215</name>
</gene>
<keyword evidence="7" id="KW-0805">Transcription regulation</keyword>
<evidence type="ECO:0000256" key="7">
    <source>
        <dbReference type="ARBA" id="ARBA00023015"/>
    </source>
</evidence>
<reference evidence="16" key="3">
    <citation type="submission" date="2025-09" db="UniProtKB">
        <authorList>
            <consortium name="Ensembl"/>
        </authorList>
    </citation>
    <scope>IDENTIFICATION</scope>
</reference>
<dbReference type="PROSITE" id="PS50157">
    <property type="entry name" value="ZINC_FINGER_C2H2_2"/>
    <property type="match status" value="4"/>
</dbReference>
<dbReference type="SUPFAM" id="SSF109640">
    <property type="entry name" value="KRAB domain (Kruppel-associated box)"/>
    <property type="match status" value="1"/>
</dbReference>
<dbReference type="Gene3D" id="1.10.4020.10">
    <property type="entry name" value="DNA breaking-rejoining enzymes"/>
    <property type="match status" value="1"/>
</dbReference>
<feature type="domain" description="C2H2-type" evidence="13">
    <location>
        <begin position="478"/>
        <end position="504"/>
    </location>
</feature>
<evidence type="ECO:0000256" key="6">
    <source>
        <dbReference type="ARBA" id="ARBA00022833"/>
    </source>
</evidence>
<dbReference type="InterPro" id="IPR001909">
    <property type="entry name" value="KRAB"/>
</dbReference>
<evidence type="ECO:0000259" key="13">
    <source>
        <dbReference type="PROSITE" id="PS50157"/>
    </source>
</evidence>
<dbReference type="FunFam" id="3.30.160.60:FF:000690">
    <property type="entry name" value="Zinc finger protein 354C"/>
    <property type="match status" value="1"/>
</dbReference>
<evidence type="ECO:0000259" key="14">
    <source>
        <dbReference type="PROSITE" id="PS50804"/>
    </source>
</evidence>
<evidence type="ECO:0000256" key="3">
    <source>
        <dbReference type="ARBA" id="ARBA00022723"/>
    </source>
</evidence>
<dbReference type="FunFam" id="3.30.160.60:FF:002343">
    <property type="entry name" value="Zinc finger protein 33A"/>
    <property type="match status" value="1"/>
</dbReference>
<dbReference type="PANTHER" id="PTHR24381:SF462">
    <property type="entry name" value="ZINC FINGER PROTEIN 566"/>
    <property type="match status" value="1"/>
</dbReference>
<dbReference type="Pfam" id="PF01352">
    <property type="entry name" value="KRAB"/>
    <property type="match status" value="1"/>
</dbReference>
<keyword evidence="4" id="KW-0677">Repeat</keyword>
<evidence type="ECO:0000256" key="11">
    <source>
        <dbReference type="PROSITE-ProRule" id="PRU00042"/>
    </source>
</evidence>
<feature type="domain" description="C2H2-type" evidence="13">
    <location>
        <begin position="394"/>
        <end position="421"/>
    </location>
</feature>
<dbReference type="AlphaFoldDB" id="A0A9L0K3K6"/>
<dbReference type="Gene3D" id="3.30.160.60">
    <property type="entry name" value="Classic Zinc Finger"/>
    <property type="match status" value="4"/>
</dbReference>
<evidence type="ECO:0000256" key="12">
    <source>
        <dbReference type="PROSITE-ProRule" id="PRU00187"/>
    </source>
</evidence>
<dbReference type="GeneTree" id="ENSGT00940000163217"/>
<dbReference type="SUPFAM" id="SSF57667">
    <property type="entry name" value="beta-beta-alpha zinc fingers"/>
    <property type="match status" value="2"/>
</dbReference>
<dbReference type="FunFam" id="1.10.4020.10:FF:000001">
    <property type="entry name" value="zinc finger protein 263 isoform X1"/>
    <property type="match status" value="1"/>
</dbReference>
<reference evidence="16" key="2">
    <citation type="submission" date="2025-08" db="UniProtKB">
        <authorList>
            <consortium name="Ensembl"/>
        </authorList>
    </citation>
    <scope>IDENTIFICATION</scope>
</reference>
<reference evidence="16 17" key="1">
    <citation type="journal article" date="2020" name="Nat. Commun.">
        <title>Donkey genomes provide new insights into domestication and selection for coat color.</title>
        <authorList>
            <person name="Wang"/>
            <person name="C."/>
            <person name="Li"/>
            <person name="H."/>
            <person name="Guo"/>
            <person name="Y."/>
            <person name="Huang"/>
            <person name="J."/>
            <person name="Sun"/>
            <person name="Y."/>
            <person name="Min"/>
            <person name="J."/>
            <person name="Wang"/>
            <person name="J."/>
            <person name="Fang"/>
            <person name="X."/>
            <person name="Zhao"/>
            <person name="Z."/>
            <person name="Wang"/>
            <person name="S."/>
            <person name="Zhang"/>
            <person name="Y."/>
            <person name="Liu"/>
            <person name="Q."/>
            <person name="Jiang"/>
            <person name="Q."/>
            <person name="Wang"/>
            <person name="X."/>
            <person name="Guo"/>
            <person name="Y."/>
            <person name="Yang"/>
            <person name="C."/>
            <person name="Wang"/>
            <person name="Y."/>
            <person name="Tian"/>
            <person name="F."/>
            <person name="Zhuang"/>
            <person name="G."/>
            <person name="Fan"/>
            <person name="Y."/>
            <person name="Gao"/>
            <person name="Q."/>
            <person name="Li"/>
            <person name="Y."/>
            <person name="Ju"/>
            <person name="Z."/>
            <person name="Li"/>
            <person name="J."/>
            <person name="Li"/>
            <person name="R."/>
            <person name="Hou"/>
            <person name="M."/>
            <person name="Yang"/>
            <person name="G."/>
            <person name="Liu"/>
            <person name="G."/>
            <person name="Liu"/>
            <person name="W."/>
            <person name="Guo"/>
            <person name="J."/>
            <person name="Pan"/>
            <person name="S."/>
            <person name="Fan"/>
            <person name="G."/>
            <person name="Zhang"/>
            <person name="W."/>
            <person name="Zhang"/>
            <person name="R."/>
            <person name="Yu"/>
            <person name="J."/>
            <person name="Zhang"/>
            <person name="X."/>
            <person name="Yin"/>
            <person name="Q."/>
            <person name="Ji"/>
            <person name="C."/>
            <person name="Jin"/>
            <person name="Y."/>
            <person name="Yue"/>
            <person name="G."/>
            <person name="Liu"/>
            <person name="M."/>
            <person name="Xu"/>
            <person name="J."/>
            <person name="Liu"/>
            <person name="S."/>
            <person name="Jordana"/>
            <person name="J."/>
            <person name="Noce"/>
            <person name="A."/>
            <person name="Amills"/>
            <person name="M."/>
            <person name="Wu"/>
            <person name="D.D."/>
            <person name="Li"/>
            <person name="S."/>
            <person name="Zhou"/>
            <person name="X. and Zhong"/>
            <person name="J."/>
        </authorList>
    </citation>
    <scope>NUCLEOTIDE SEQUENCE [LARGE SCALE GENOMIC DNA]</scope>
</reference>
<dbReference type="SMART" id="SM00349">
    <property type="entry name" value="KRAB"/>
    <property type="match status" value="1"/>
</dbReference>
<evidence type="ECO:0000256" key="2">
    <source>
        <dbReference type="ARBA" id="ARBA00006991"/>
    </source>
</evidence>
<dbReference type="PROSITE" id="PS50804">
    <property type="entry name" value="SCAN_BOX"/>
    <property type="match status" value="1"/>
</dbReference>
<keyword evidence="8" id="KW-0238">DNA-binding</keyword>
<dbReference type="CDD" id="cd07936">
    <property type="entry name" value="SCAN"/>
    <property type="match status" value="1"/>
</dbReference>
<dbReference type="Proteomes" id="UP000694387">
    <property type="component" value="Chromosome 20"/>
</dbReference>
<protein>
    <submittedName>
        <fullName evidence="16">Zinc finger protein 215</fullName>
    </submittedName>
</protein>
<dbReference type="InterPro" id="IPR013087">
    <property type="entry name" value="Znf_C2H2_type"/>
</dbReference>
<keyword evidence="5 11" id="KW-0863">Zinc-finger</keyword>
<dbReference type="GO" id="GO:0000981">
    <property type="term" value="F:DNA-binding transcription factor activity, RNA polymerase II-specific"/>
    <property type="evidence" value="ECO:0007669"/>
    <property type="project" value="TreeGrafter"/>
</dbReference>
<organism evidence="16 17">
    <name type="scientific">Equus asinus</name>
    <name type="common">Donkey</name>
    <name type="synonym">Equus africanus asinus</name>
    <dbReference type="NCBI Taxonomy" id="9793"/>
    <lineage>
        <taxon>Eukaryota</taxon>
        <taxon>Metazoa</taxon>
        <taxon>Chordata</taxon>
        <taxon>Craniata</taxon>
        <taxon>Vertebrata</taxon>
        <taxon>Euteleostomi</taxon>
        <taxon>Mammalia</taxon>
        <taxon>Eutheria</taxon>
        <taxon>Laurasiatheria</taxon>
        <taxon>Perissodactyla</taxon>
        <taxon>Equidae</taxon>
        <taxon>Equus</taxon>
    </lineage>
</organism>
<keyword evidence="10 12" id="KW-0539">Nucleus</keyword>
<dbReference type="Pfam" id="PF00096">
    <property type="entry name" value="zf-C2H2"/>
    <property type="match status" value="4"/>
</dbReference>
<dbReference type="FunFam" id="3.30.160.60:FF:001498">
    <property type="entry name" value="Zinc finger protein 404"/>
    <property type="match status" value="1"/>
</dbReference>
<feature type="domain" description="SCAN box" evidence="14">
    <location>
        <begin position="48"/>
        <end position="126"/>
    </location>
</feature>
<dbReference type="CDD" id="cd07765">
    <property type="entry name" value="KRAB_A-box"/>
    <property type="match status" value="1"/>
</dbReference>
<dbReference type="InterPro" id="IPR038269">
    <property type="entry name" value="SCAN_sf"/>
</dbReference>
<evidence type="ECO:0000313" key="17">
    <source>
        <dbReference type="Proteomes" id="UP000694387"/>
    </source>
</evidence>
<dbReference type="GO" id="GO:0008270">
    <property type="term" value="F:zinc ion binding"/>
    <property type="evidence" value="ECO:0007669"/>
    <property type="project" value="UniProtKB-KW"/>
</dbReference>
<dbReference type="PANTHER" id="PTHR24381">
    <property type="entry name" value="ZINC FINGER PROTEIN"/>
    <property type="match status" value="1"/>
</dbReference>
<keyword evidence="17" id="KW-1185">Reference proteome</keyword>
<dbReference type="GO" id="GO:0000977">
    <property type="term" value="F:RNA polymerase II transcription regulatory region sequence-specific DNA binding"/>
    <property type="evidence" value="ECO:0007669"/>
    <property type="project" value="TreeGrafter"/>
</dbReference>
<dbReference type="SMART" id="SM00355">
    <property type="entry name" value="ZnF_C2H2"/>
    <property type="match status" value="4"/>
</dbReference>
<dbReference type="Ensembl" id="ENSEAST00005044164.1">
    <property type="protein sequence ID" value="ENSEASP00005059944.1"/>
    <property type="gene ID" value="ENSEASG00005024693.1"/>
</dbReference>
<dbReference type="Pfam" id="PF02023">
    <property type="entry name" value="SCAN"/>
    <property type="match status" value="1"/>
</dbReference>
<dbReference type="PROSITE" id="PS50805">
    <property type="entry name" value="KRAB"/>
    <property type="match status" value="1"/>
</dbReference>
<dbReference type="InterPro" id="IPR036236">
    <property type="entry name" value="Znf_C2H2_sf"/>
</dbReference>
<evidence type="ECO:0000256" key="5">
    <source>
        <dbReference type="ARBA" id="ARBA00022771"/>
    </source>
</evidence>
<evidence type="ECO:0000256" key="8">
    <source>
        <dbReference type="ARBA" id="ARBA00023125"/>
    </source>
</evidence>
<dbReference type="FunFam" id="3.30.160.60:FF:002063">
    <property type="entry name" value="RB associated KRAB zinc finger"/>
    <property type="match status" value="1"/>
</dbReference>
<keyword evidence="6" id="KW-0862">Zinc</keyword>
<feature type="domain" description="C2H2-type" evidence="13">
    <location>
        <begin position="505"/>
        <end position="532"/>
    </location>
</feature>
<dbReference type="InterPro" id="IPR003309">
    <property type="entry name" value="SCAN_dom"/>
</dbReference>
<dbReference type="Gene3D" id="6.10.140.140">
    <property type="match status" value="1"/>
</dbReference>
<dbReference type="InterPro" id="IPR036051">
    <property type="entry name" value="KRAB_dom_sf"/>
</dbReference>
<feature type="domain" description="KRAB" evidence="15">
    <location>
        <begin position="166"/>
        <end position="239"/>
    </location>
</feature>
<comment type="similarity">
    <text evidence="2">Belongs to the krueppel C2H2-type zinc-finger protein family.</text>
</comment>
<keyword evidence="3" id="KW-0479">Metal-binding</keyword>
<evidence type="ECO:0000259" key="15">
    <source>
        <dbReference type="PROSITE" id="PS50805"/>
    </source>
</evidence>
<evidence type="ECO:0000256" key="9">
    <source>
        <dbReference type="ARBA" id="ARBA00023163"/>
    </source>
</evidence>